<organism evidence="11 12">
    <name type="scientific">Trypanosoma cruzi</name>
    <dbReference type="NCBI Taxonomy" id="5693"/>
    <lineage>
        <taxon>Eukaryota</taxon>
        <taxon>Discoba</taxon>
        <taxon>Euglenozoa</taxon>
        <taxon>Kinetoplastea</taxon>
        <taxon>Metakinetoplastina</taxon>
        <taxon>Trypanosomatida</taxon>
        <taxon>Trypanosomatidae</taxon>
        <taxon>Trypanosoma</taxon>
        <taxon>Schizotrypanum</taxon>
    </lineage>
</organism>
<keyword evidence="2 7" id="KW-0808">Transferase</keyword>
<feature type="compositionally biased region" description="Polar residues" evidence="9">
    <location>
        <begin position="302"/>
        <end position="312"/>
    </location>
</feature>
<evidence type="ECO:0000256" key="2">
    <source>
        <dbReference type="ARBA" id="ARBA00022679"/>
    </source>
</evidence>
<comment type="domain">
    <text evidence="7">The DHHC domain is required for palmitoyltransferase activity.</text>
</comment>
<dbReference type="GO" id="GO:0006612">
    <property type="term" value="P:protein targeting to membrane"/>
    <property type="evidence" value="ECO:0007669"/>
    <property type="project" value="TreeGrafter"/>
</dbReference>
<keyword evidence="3 7" id="KW-0812">Transmembrane</keyword>
<comment type="catalytic activity">
    <reaction evidence="7">
        <text>L-cysteinyl-[protein] + hexadecanoyl-CoA = S-hexadecanoyl-L-cysteinyl-[protein] + CoA</text>
        <dbReference type="Rhea" id="RHEA:36683"/>
        <dbReference type="Rhea" id="RHEA-COMP:10131"/>
        <dbReference type="Rhea" id="RHEA-COMP:11032"/>
        <dbReference type="ChEBI" id="CHEBI:29950"/>
        <dbReference type="ChEBI" id="CHEBI:57287"/>
        <dbReference type="ChEBI" id="CHEBI:57379"/>
        <dbReference type="ChEBI" id="CHEBI:74151"/>
        <dbReference type="EC" id="2.3.1.225"/>
    </reaction>
</comment>
<dbReference type="PROSITE" id="PS50216">
    <property type="entry name" value="DHHC"/>
    <property type="match status" value="1"/>
</dbReference>
<dbReference type="GO" id="GO:0005783">
    <property type="term" value="C:endoplasmic reticulum"/>
    <property type="evidence" value="ECO:0007669"/>
    <property type="project" value="TreeGrafter"/>
</dbReference>
<dbReference type="EC" id="2.3.1.225" evidence="7"/>
<dbReference type="PANTHER" id="PTHR22883">
    <property type="entry name" value="ZINC FINGER DHHC DOMAIN CONTAINING PROTEIN"/>
    <property type="match status" value="1"/>
</dbReference>
<evidence type="ECO:0000313" key="11">
    <source>
        <dbReference type="EMBL" id="PWU90584.1"/>
    </source>
</evidence>
<sequence>MSLLCCDPPEGQWLDVYGDPVRPRRSGFECPLDLLQILAWSIIILLAILHYTLHVPFLETTLMIVVSIISGVLFTVTIALKVSLSLSHIEDPVIFRTDLPRLEQTGLTQEAAPPGTEPCVFCRRFVQAGSKHCGVCDKCVPGFDHHCRWLNSCVGAENYKSFCAFMGSAWCGMAFILAIGLYVIVDAILEREKYEDLLELRYKSSNYAVFLLFLFITVALCTMGMCVLGHLIVFHLYLCCTHRTTYQHMVEKREKKRERRRLRGLQEQMQEANGGEGYGLCACLSIRKRRDFRKYKRRRMENSNTPQINDNCSAPPFPTDPTWPSAHGPQEPYSSDAHEMAPISPKYD</sequence>
<evidence type="ECO:0000256" key="7">
    <source>
        <dbReference type="RuleBase" id="RU079119"/>
    </source>
</evidence>
<dbReference type="VEuPathDB" id="TriTrypDB:TcG_08391"/>
<evidence type="ECO:0000313" key="12">
    <source>
        <dbReference type="Proteomes" id="UP000246121"/>
    </source>
</evidence>
<protein>
    <recommendedName>
        <fullName evidence="7">Palmitoyltransferase</fullName>
        <ecNumber evidence="7">2.3.1.225</ecNumber>
    </recommendedName>
</protein>
<dbReference type="VEuPathDB" id="TriTrypDB:TcYC6_0043220"/>
<feature type="region of interest" description="Disordered" evidence="9">
    <location>
        <begin position="299"/>
        <end position="348"/>
    </location>
</feature>
<evidence type="ECO:0000256" key="6">
    <source>
        <dbReference type="ARBA" id="ARBA00023315"/>
    </source>
</evidence>
<evidence type="ECO:0000256" key="4">
    <source>
        <dbReference type="ARBA" id="ARBA00022989"/>
    </source>
</evidence>
<dbReference type="VEuPathDB" id="TriTrypDB:BCY84_06990"/>
<dbReference type="EMBL" id="PRFA01000049">
    <property type="protein sequence ID" value="PWU90584.1"/>
    <property type="molecule type" value="Genomic_DNA"/>
</dbReference>
<feature type="transmembrane region" description="Helical" evidence="7">
    <location>
        <begin position="60"/>
        <end position="80"/>
    </location>
</feature>
<keyword evidence="4 7" id="KW-1133">Transmembrane helix</keyword>
<feature type="coiled-coil region" evidence="8">
    <location>
        <begin position="248"/>
        <end position="275"/>
    </location>
</feature>
<accession>A0A2V2V2T6</accession>
<dbReference type="VEuPathDB" id="TriTrypDB:Tc_MARK_198"/>
<dbReference type="VEuPathDB" id="TriTrypDB:C3747_832g4"/>
<dbReference type="GO" id="GO:0016020">
    <property type="term" value="C:membrane"/>
    <property type="evidence" value="ECO:0007669"/>
    <property type="project" value="UniProtKB-SubCell"/>
</dbReference>
<dbReference type="VEuPathDB" id="TriTrypDB:TcBrA4_0094460"/>
<dbReference type="PANTHER" id="PTHR22883:SF203">
    <property type="entry name" value="PALMITOYLTRANSFERASE"/>
    <property type="match status" value="1"/>
</dbReference>
<dbReference type="VEuPathDB" id="TriTrypDB:TCDM_09925"/>
<dbReference type="VEuPathDB" id="TriTrypDB:C4B63_49g66"/>
<keyword evidence="8" id="KW-0175">Coiled coil</keyword>
<comment type="subcellular location">
    <subcellularLocation>
        <location evidence="1">Membrane</location>
        <topology evidence="1">Multi-pass membrane protein</topology>
    </subcellularLocation>
</comment>
<comment type="similarity">
    <text evidence="7">Belongs to the DHHC palmitoyltransferase family.</text>
</comment>
<dbReference type="GO" id="GO:0019706">
    <property type="term" value="F:protein-cysteine S-palmitoyltransferase activity"/>
    <property type="evidence" value="ECO:0007669"/>
    <property type="project" value="UniProtKB-EC"/>
</dbReference>
<dbReference type="InterPro" id="IPR039859">
    <property type="entry name" value="PFA4/ZDH16/20/ERF2-like"/>
</dbReference>
<dbReference type="VEuPathDB" id="TriTrypDB:ECC02_007469"/>
<dbReference type="OrthoDB" id="9909019at2759"/>
<dbReference type="AlphaFoldDB" id="A0A2V2V2T6"/>
<feature type="domain" description="Palmitoyltransferase DHHC" evidence="10">
    <location>
        <begin position="117"/>
        <end position="250"/>
    </location>
</feature>
<keyword evidence="5 7" id="KW-0472">Membrane</keyword>
<feature type="transmembrane region" description="Helical" evidence="7">
    <location>
        <begin position="34"/>
        <end position="53"/>
    </location>
</feature>
<name>A0A2V2V2T6_TRYCR</name>
<feature type="transmembrane region" description="Helical" evidence="7">
    <location>
        <begin position="167"/>
        <end position="189"/>
    </location>
</feature>
<evidence type="ECO:0000256" key="5">
    <source>
        <dbReference type="ARBA" id="ARBA00023136"/>
    </source>
</evidence>
<comment type="caution">
    <text evidence="11">The sequence shown here is derived from an EMBL/GenBank/DDBJ whole genome shotgun (WGS) entry which is preliminary data.</text>
</comment>
<reference evidence="11 12" key="1">
    <citation type="journal article" date="2018" name="Microb. Genom.">
        <title>Expanding an expanded genome: long-read sequencing of Trypanosoma cruzi.</title>
        <authorList>
            <person name="Berna L."/>
            <person name="Rodriguez M."/>
            <person name="Chiribao M.L."/>
            <person name="Parodi-Talice A."/>
            <person name="Pita S."/>
            <person name="Rijo G."/>
            <person name="Alvarez-Valin F."/>
            <person name="Robello C."/>
        </authorList>
    </citation>
    <scope>NUCLEOTIDE SEQUENCE [LARGE SCALE GENOMIC DNA]</scope>
    <source>
        <strain evidence="11 12">Dm28c</strain>
    </source>
</reference>
<evidence type="ECO:0000259" key="10">
    <source>
        <dbReference type="Pfam" id="PF01529"/>
    </source>
</evidence>
<dbReference type="InterPro" id="IPR001594">
    <property type="entry name" value="Palmitoyltrfase_DHHC"/>
</dbReference>
<evidence type="ECO:0000256" key="1">
    <source>
        <dbReference type="ARBA" id="ARBA00004141"/>
    </source>
</evidence>
<dbReference type="VEuPathDB" id="TriTrypDB:TcCL_NonESM00447"/>
<feature type="transmembrane region" description="Helical" evidence="7">
    <location>
        <begin position="210"/>
        <end position="238"/>
    </location>
</feature>
<keyword evidence="6 7" id="KW-0012">Acyltransferase</keyword>
<dbReference type="Proteomes" id="UP000246121">
    <property type="component" value="Unassembled WGS sequence"/>
</dbReference>
<dbReference type="VEuPathDB" id="TriTrypDB:TcCLB.511823.50"/>
<evidence type="ECO:0000256" key="8">
    <source>
        <dbReference type="SAM" id="Coils"/>
    </source>
</evidence>
<dbReference type="VEuPathDB" id="TriTrypDB:TCSYLVIO_001797"/>
<evidence type="ECO:0000256" key="3">
    <source>
        <dbReference type="ARBA" id="ARBA00022692"/>
    </source>
</evidence>
<dbReference type="Pfam" id="PF01529">
    <property type="entry name" value="DHHC"/>
    <property type="match status" value="1"/>
</dbReference>
<dbReference type="VEuPathDB" id="TriTrypDB:TcCLB.510533.230"/>
<gene>
    <name evidence="11" type="ORF">C4B63_49g66</name>
</gene>
<proteinExistence type="inferred from homology"/>
<evidence type="ECO:0000256" key="9">
    <source>
        <dbReference type="SAM" id="MobiDB-lite"/>
    </source>
</evidence>
<dbReference type="GO" id="GO:0005794">
    <property type="term" value="C:Golgi apparatus"/>
    <property type="evidence" value="ECO:0007669"/>
    <property type="project" value="TreeGrafter"/>
</dbReference>